<dbReference type="InterPro" id="IPR017850">
    <property type="entry name" value="Alkaline_phosphatase_core_sf"/>
</dbReference>
<accession>X1LUP7</accession>
<dbReference type="SUPFAM" id="SSF53649">
    <property type="entry name" value="Alkaline phosphatase-like"/>
    <property type="match status" value="1"/>
</dbReference>
<evidence type="ECO:0008006" key="2">
    <source>
        <dbReference type="Google" id="ProtNLM"/>
    </source>
</evidence>
<dbReference type="Gene3D" id="3.40.720.10">
    <property type="entry name" value="Alkaline Phosphatase, subunit A"/>
    <property type="match status" value="2"/>
</dbReference>
<dbReference type="AlphaFoldDB" id="X1LUP7"/>
<protein>
    <recommendedName>
        <fullName evidence="2">Type I phosphodiesterase/nucleotide pyrophosphatase</fullName>
    </recommendedName>
</protein>
<gene>
    <name evidence="1" type="ORF">S06H3_15353</name>
</gene>
<evidence type="ECO:0000313" key="1">
    <source>
        <dbReference type="EMBL" id="GAI09516.1"/>
    </source>
</evidence>
<feature type="non-terminal residue" evidence="1">
    <location>
        <position position="1"/>
    </location>
</feature>
<proteinExistence type="predicted"/>
<name>X1LUP7_9ZZZZ</name>
<organism evidence="1">
    <name type="scientific">marine sediment metagenome</name>
    <dbReference type="NCBI Taxonomy" id="412755"/>
    <lineage>
        <taxon>unclassified sequences</taxon>
        <taxon>metagenomes</taxon>
        <taxon>ecological metagenomes</taxon>
    </lineage>
</organism>
<reference evidence="1" key="1">
    <citation type="journal article" date="2014" name="Front. Microbiol.">
        <title>High frequency of phylogenetically diverse reductive dehalogenase-homologous genes in deep subseafloor sedimentary metagenomes.</title>
        <authorList>
            <person name="Kawai M."/>
            <person name="Futagami T."/>
            <person name="Toyoda A."/>
            <person name="Takaki Y."/>
            <person name="Nishi S."/>
            <person name="Hori S."/>
            <person name="Arai W."/>
            <person name="Tsubouchi T."/>
            <person name="Morono Y."/>
            <person name="Uchiyama I."/>
            <person name="Ito T."/>
            <person name="Fujiyama A."/>
            <person name="Inagaki F."/>
            <person name="Takami H."/>
        </authorList>
    </citation>
    <scope>NUCLEOTIDE SEQUENCE</scope>
    <source>
        <strain evidence="1">Expedition CK06-06</strain>
    </source>
</reference>
<dbReference type="InterPro" id="IPR002591">
    <property type="entry name" value="Phosphodiest/P_Trfase"/>
</dbReference>
<dbReference type="EMBL" id="BARV01007550">
    <property type="protein sequence ID" value="GAI09516.1"/>
    <property type="molecule type" value="Genomic_DNA"/>
</dbReference>
<dbReference type="Pfam" id="PF01663">
    <property type="entry name" value="Phosphodiest"/>
    <property type="match status" value="1"/>
</dbReference>
<sequence length="374" mass="44091">EELKGYRIDIELTQGMGLADRKVNKEKLHRDLIELLNERTEWVIKLLQKYPTDLFIMNFKEVDNIMHFFWDRKEIVLDYFKMADSSIQKIYNIAKPDYLMIISDHGFSNAPTKFYHINQYLEDRGFLKRAENIKGRLYNFIYKFGVIVVKRLRFLKVIFPEKFKIKIARESIKDKIDWKKTKAYAHWYAGIYFNPEYYPDEESKKKGAEELKELLINAKDPENGNNIFLFVNTKWELFKGPYFDEMPDVVYTTTNDYRLNTNLPGKLIDEKFIRPDLTGHHLGALDGIIFLWGKNIKSGSRIDASILDVFPTACTLGELPIPEDVDGRILKEALIDGTYKEEFTNIPYTEKETQFLSEEEDKVVKEHLKDLGYL</sequence>
<comment type="caution">
    <text evidence="1">The sequence shown here is derived from an EMBL/GenBank/DDBJ whole genome shotgun (WGS) entry which is preliminary data.</text>
</comment>